<dbReference type="GO" id="GO:0044610">
    <property type="term" value="F:FMN transmembrane transporter activity"/>
    <property type="evidence" value="ECO:0007669"/>
    <property type="project" value="TreeGrafter"/>
</dbReference>
<dbReference type="PANTHER" id="PTHR45939:SF5">
    <property type="entry name" value="PEROXISOMAL MEMBRANE PROTEIN PMP34"/>
    <property type="match status" value="1"/>
</dbReference>
<dbReference type="OrthoDB" id="2019556at2759"/>
<evidence type="ECO:0000256" key="8">
    <source>
        <dbReference type="ARBA" id="ARBA00023140"/>
    </source>
</evidence>
<evidence type="ECO:0000256" key="7">
    <source>
        <dbReference type="ARBA" id="ARBA00023136"/>
    </source>
</evidence>
<comment type="caution">
    <text evidence="12">The sequence shown here is derived from an EMBL/GenBank/DDBJ whole genome shotgun (WGS) entry which is preliminary data.</text>
</comment>
<comment type="similarity">
    <text evidence="2 10">Belongs to the mitochondrial carrier (TC 2.A.29) family.</text>
</comment>
<evidence type="ECO:0000256" key="6">
    <source>
        <dbReference type="ARBA" id="ARBA00022989"/>
    </source>
</evidence>
<dbReference type="GO" id="GO:0015230">
    <property type="term" value="F:FAD transmembrane transporter activity"/>
    <property type="evidence" value="ECO:0007669"/>
    <property type="project" value="TreeGrafter"/>
</dbReference>
<keyword evidence="8" id="KW-0576">Peroxisome</keyword>
<dbReference type="InterPro" id="IPR052217">
    <property type="entry name" value="Mito/Peroxisomal_Carrier"/>
</dbReference>
<organism evidence="12 13">
    <name type="scientific">Chlorella sorokiniana</name>
    <name type="common">Freshwater green alga</name>
    <dbReference type="NCBI Taxonomy" id="3076"/>
    <lineage>
        <taxon>Eukaryota</taxon>
        <taxon>Viridiplantae</taxon>
        <taxon>Chlorophyta</taxon>
        <taxon>core chlorophytes</taxon>
        <taxon>Trebouxiophyceae</taxon>
        <taxon>Chlorellales</taxon>
        <taxon>Chlorellaceae</taxon>
        <taxon>Chlorella clade</taxon>
        <taxon>Chlorella</taxon>
    </lineage>
</organism>
<dbReference type="SUPFAM" id="SSF103506">
    <property type="entry name" value="Mitochondrial carrier"/>
    <property type="match status" value="1"/>
</dbReference>
<gene>
    <name evidence="12" type="ORF">C2E21_4901</name>
</gene>
<feature type="repeat" description="Solcar" evidence="9">
    <location>
        <begin position="237"/>
        <end position="322"/>
    </location>
</feature>
<dbReference type="InterPro" id="IPR018108">
    <property type="entry name" value="MCP_transmembrane"/>
</dbReference>
<keyword evidence="6" id="KW-1133">Transmembrane helix</keyword>
<protein>
    <submittedName>
        <fullName evidence="12">Peroxisomal nicotinamide adenine dinucleotide carrier</fullName>
    </submittedName>
</protein>
<keyword evidence="7 9" id="KW-0472">Membrane</keyword>
<feature type="compositionally biased region" description="Polar residues" evidence="11">
    <location>
        <begin position="1"/>
        <end position="10"/>
    </location>
</feature>
<evidence type="ECO:0000256" key="4">
    <source>
        <dbReference type="ARBA" id="ARBA00022692"/>
    </source>
</evidence>
<evidence type="ECO:0000256" key="5">
    <source>
        <dbReference type="ARBA" id="ARBA00022737"/>
    </source>
</evidence>
<reference evidence="12 13" key="1">
    <citation type="journal article" date="2018" name="Plant J.">
        <title>Genome sequences of Chlorella sorokiniana UTEX 1602 and Micractinium conductrix SAG 241.80: implications to maltose excretion by a green alga.</title>
        <authorList>
            <person name="Arriola M.B."/>
            <person name="Velmurugan N."/>
            <person name="Zhang Y."/>
            <person name="Plunkett M.H."/>
            <person name="Hondzo H."/>
            <person name="Barney B.M."/>
        </authorList>
    </citation>
    <scope>NUCLEOTIDE SEQUENCE [LARGE SCALE GENOMIC DNA]</scope>
    <source>
        <strain evidence="13">UTEX 1602</strain>
    </source>
</reference>
<dbReference type="EMBL" id="LHPG02000009">
    <property type="protein sequence ID" value="PRW56204.1"/>
    <property type="molecule type" value="Genomic_DNA"/>
</dbReference>
<dbReference type="PROSITE" id="PS50920">
    <property type="entry name" value="SOLCAR"/>
    <property type="match status" value="3"/>
</dbReference>
<dbReference type="GO" id="GO:0080122">
    <property type="term" value="F:AMP transmembrane transporter activity"/>
    <property type="evidence" value="ECO:0007669"/>
    <property type="project" value="TreeGrafter"/>
</dbReference>
<evidence type="ECO:0000256" key="3">
    <source>
        <dbReference type="ARBA" id="ARBA00022448"/>
    </source>
</evidence>
<feature type="repeat" description="Solcar" evidence="9">
    <location>
        <begin position="102"/>
        <end position="216"/>
    </location>
</feature>
<keyword evidence="5" id="KW-0677">Repeat</keyword>
<comment type="subcellular location">
    <subcellularLocation>
        <location evidence="1">Peroxisome membrane</location>
        <topology evidence="1">Multi-pass membrane protein</topology>
    </subcellularLocation>
</comment>
<dbReference type="GO" id="GO:0005778">
    <property type="term" value="C:peroxisomal membrane"/>
    <property type="evidence" value="ECO:0007669"/>
    <property type="project" value="UniProtKB-SubCell"/>
</dbReference>
<evidence type="ECO:0000256" key="1">
    <source>
        <dbReference type="ARBA" id="ARBA00004585"/>
    </source>
</evidence>
<sequence length="341" mass="36305">MTINTLQATRKTSEAAAEQQEQQDVEGVRQQQQRKPKRGGTLHEMAELVREGGWQALFSGIEASLIGTTVSQGIYFYLYSALRRLAVLRRAGAGADLRAANVTVAESLLVASLAGMGNVLLTNPIWMVATRMQALSCAKASAAARAAAAAKAAKAGGREGGEVEVEAPSQLGMVAVARQVYSEYGLAGFWNGTAASLVMVINPTLQYALYEWLQAARAKLRRSGSKGSPPARASAWEIFLLSSLAKLGATLVTYPMMNIKTRMYTASRSDSGAHHASILAAAASIMREEGPGGYYRGLRTKVVQSVLAAALLFVAKEEITNFTRDVLLAGGRSRPRKVVAA</sequence>
<evidence type="ECO:0000313" key="13">
    <source>
        <dbReference type="Proteomes" id="UP000239899"/>
    </source>
</evidence>
<dbReference type="PANTHER" id="PTHR45939">
    <property type="entry name" value="PEROXISOMAL MEMBRANE PROTEIN PMP34-RELATED"/>
    <property type="match status" value="1"/>
</dbReference>
<dbReference type="STRING" id="3076.A0A2P6TQA0"/>
<feature type="region of interest" description="Disordered" evidence="11">
    <location>
        <begin position="1"/>
        <end position="41"/>
    </location>
</feature>
<evidence type="ECO:0000256" key="10">
    <source>
        <dbReference type="RuleBase" id="RU000488"/>
    </source>
</evidence>
<dbReference type="GO" id="GO:0005347">
    <property type="term" value="F:ATP transmembrane transporter activity"/>
    <property type="evidence" value="ECO:0007669"/>
    <property type="project" value="TreeGrafter"/>
</dbReference>
<dbReference type="AlphaFoldDB" id="A0A2P6TQA0"/>
<keyword evidence="13" id="KW-1185">Reference proteome</keyword>
<evidence type="ECO:0000256" key="9">
    <source>
        <dbReference type="PROSITE-ProRule" id="PRU00282"/>
    </source>
</evidence>
<dbReference type="InterPro" id="IPR023395">
    <property type="entry name" value="MCP_dom_sf"/>
</dbReference>
<dbReference type="GO" id="GO:0051724">
    <property type="term" value="F:NAD transmembrane transporter activity"/>
    <property type="evidence" value="ECO:0007669"/>
    <property type="project" value="TreeGrafter"/>
</dbReference>
<proteinExistence type="inferred from homology"/>
<dbReference type="GO" id="GO:0015228">
    <property type="term" value="F:coenzyme A transmembrane transporter activity"/>
    <property type="evidence" value="ECO:0007669"/>
    <property type="project" value="TreeGrafter"/>
</dbReference>
<dbReference type="Proteomes" id="UP000239899">
    <property type="component" value="Unassembled WGS sequence"/>
</dbReference>
<accession>A0A2P6TQA0</accession>
<evidence type="ECO:0000313" key="12">
    <source>
        <dbReference type="EMBL" id="PRW56204.1"/>
    </source>
</evidence>
<keyword evidence="3 10" id="KW-0813">Transport</keyword>
<dbReference type="GO" id="GO:0015217">
    <property type="term" value="F:ADP transmembrane transporter activity"/>
    <property type="evidence" value="ECO:0007669"/>
    <property type="project" value="TreeGrafter"/>
</dbReference>
<keyword evidence="4 9" id="KW-0812">Transmembrane</keyword>
<name>A0A2P6TQA0_CHLSO</name>
<feature type="repeat" description="Solcar" evidence="9">
    <location>
        <begin position="3"/>
        <end position="85"/>
    </location>
</feature>
<evidence type="ECO:0000256" key="11">
    <source>
        <dbReference type="SAM" id="MobiDB-lite"/>
    </source>
</evidence>
<evidence type="ECO:0000256" key="2">
    <source>
        <dbReference type="ARBA" id="ARBA00006375"/>
    </source>
</evidence>
<dbReference type="Gene3D" id="1.50.40.10">
    <property type="entry name" value="Mitochondrial carrier domain"/>
    <property type="match status" value="1"/>
</dbReference>
<dbReference type="Pfam" id="PF00153">
    <property type="entry name" value="Mito_carr"/>
    <property type="match status" value="3"/>
</dbReference>